<accession>A0A3S4H633</accession>
<dbReference type="EMBL" id="LR134149">
    <property type="protein sequence ID" value="VEA31658.1"/>
    <property type="molecule type" value="Genomic_DNA"/>
</dbReference>
<reference evidence="1 2" key="1">
    <citation type="submission" date="2018-12" db="EMBL/GenBank/DDBJ databases">
        <authorList>
            <consortium name="Pathogen Informatics"/>
        </authorList>
    </citation>
    <scope>NUCLEOTIDE SEQUENCE [LARGE SCALE GENOMIC DNA]</scope>
    <source>
        <strain evidence="1 2">NCTC8272</strain>
    </source>
</reference>
<evidence type="ECO:0000313" key="1">
    <source>
        <dbReference type="EMBL" id="VEA31658.1"/>
    </source>
</evidence>
<name>A0A3S4H633_SALET</name>
<organism evidence="1 2">
    <name type="scientific">Salmonella enterica I</name>
    <dbReference type="NCBI Taxonomy" id="59201"/>
    <lineage>
        <taxon>Bacteria</taxon>
        <taxon>Pseudomonadati</taxon>
        <taxon>Pseudomonadota</taxon>
        <taxon>Gammaproteobacteria</taxon>
        <taxon>Enterobacterales</taxon>
        <taxon>Enterobacteriaceae</taxon>
        <taxon>Salmonella</taxon>
    </lineage>
</organism>
<dbReference type="Proteomes" id="UP000277214">
    <property type="component" value="Chromosome 1"/>
</dbReference>
<evidence type="ECO:0000313" key="2">
    <source>
        <dbReference type="Proteomes" id="UP000277214"/>
    </source>
</evidence>
<gene>
    <name evidence="1" type="ORF">NCTC8272_00484</name>
</gene>
<proteinExistence type="predicted"/>
<protein>
    <submittedName>
        <fullName evidence="1">Amino acid racemase</fullName>
    </submittedName>
</protein>
<dbReference type="AlphaFoldDB" id="A0A3S4H633"/>
<sequence>MYDLPVTQPCLSEIEDVVRYADISLNSEPVVLRALSQEAQRQGKRIRYY</sequence>